<feature type="transmembrane region" description="Helical" evidence="8">
    <location>
        <begin position="12"/>
        <end position="38"/>
    </location>
</feature>
<evidence type="ECO:0000256" key="7">
    <source>
        <dbReference type="ARBA" id="ARBA00023136"/>
    </source>
</evidence>
<reference evidence="10" key="1">
    <citation type="submission" date="2016-11" db="EMBL/GenBank/DDBJ databases">
        <authorList>
            <person name="Varghese N."/>
            <person name="Submissions S."/>
        </authorList>
    </citation>
    <scope>NUCLEOTIDE SEQUENCE [LARGE SCALE GENOMIC DNA]</scope>
    <source>
        <strain evidence="10">DSM 100564</strain>
    </source>
</reference>
<feature type="transmembrane region" description="Helical" evidence="8">
    <location>
        <begin position="84"/>
        <end position="101"/>
    </location>
</feature>
<dbReference type="InterPro" id="IPR052017">
    <property type="entry name" value="TSUP"/>
</dbReference>
<sequence>MDSLFLNLSFEMMIVALGVSALAGVIKGTVGFGMPMIMISGLSTFVEPELALAGLLMPTVATNVLQALRQGPKAALTSVKKFKYFLMAGFVTLIASAQLVRVVSSDVLLLVIGVPVAVFALIQLIGFRPNLKRTTPAIETGVGAFAGLIGGMSGVWGAPTVLYLTALNTEKSDQMRVQGVIYGLGALALVGAHIGSGVLRAETFPFSLAMVPPAMAGMWLGGHVQNRIDQAAFRKATLLVLVVAALNLVRRTLMG</sequence>
<keyword evidence="10" id="KW-1185">Reference proteome</keyword>
<dbReference type="PANTHER" id="PTHR30269">
    <property type="entry name" value="TRANSMEMBRANE PROTEIN YFCA"/>
    <property type="match status" value="1"/>
</dbReference>
<feature type="transmembrane region" description="Helical" evidence="8">
    <location>
        <begin position="206"/>
        <end position="225"/>
    </location>
</feature>
<comment type="subcellular location">
    <subcellularLocation>
        <location evidence="1 8">Cell membrane</location>
        <topology evidence="1 8">Multi-pass membrane protein</topology>
    </subcellularLocation>
</comment>
<evidence type="ECO:0000256" key="4">
    <source>
        <dbReference type="ARBA" id="ARBA00022475"/>
    </source>
</evidence>
<keyword evidence="3" id="KW-0813">Transport</keyword>
<comment type="similarity">
    <text evidence="2 8">Belongs to the 4-toluene sulfonate uptake permease (TSUP) (TC 2.A.102) family.</text>
</comment>
<dbReference type="InterPro" id="IPR002781">
    <property type="entry name" value="TM_pro_TauE-like"/>
</dbReference>
<dbReference type="GO" id="GO:0005886">
    <property type="term" value="C:plasma membrane"/>
    <property type="evidence" value="ECO:0007669"/>
    <property type="project" value="UniProtKB-SubCell"/>
</dbReference>
<dbReference type="OrthoDB" id="9800873at2"/>
<protein>
    <recommendedName>
        <fullName evidence="8">Probable membrane transporter protein</fullName>
    </recommendedName>
</protein>
<evidence type="ECO:0000313" key="10">
    <source>
        <dbReference type="Proteomes" id="UP000183982"/>
    </source>
</evidence>
<dbReference type="STRING" id="1470563.SAMN05444000_101262"/>
<dbReference type="PANTHER" id="PTHR30269:SF37">
    <property type="entry name" value="MEMBRANE TRANSPORTER PROTEIN"/>
    <property type="match status" value="1"/>
</dbReference>
<feature type="transmembrane region" description="Helical" evidence="8">
    <location>
        <begin position="50"/>
        <end position="68"/>
    </location>
</feature>
<keyword evidence="6 8" id="KW-1133">Transmembrane helix</keyword>
<evidence type="ECO:0000256" key="8">
    <source>
        <dbReference type="RuleBase" id="RU363041"/>
    </source>
</evidence>
<evidence type="ECO:0000256" key="1">
    <source>
        <dbReference type="ARBA" id="ARBA00004651"/>
    </source>
</evidence>
<evidence type="ECO:0000313" key="9">
    <source>
        <dbReference type="EMBL" id="SHI49320.1"/>
    </source>
</evidence>
<gene>
    <name evidence="9" type="ORF">SAMN05444000_101262</name>
</gene>
<keyword evidence="7 8" id="KW-0472">Membrane</keyword>
<accession>A0A1M6BKK9</accession>
<keyword evidence="5 8" id="KW-0812">Transmembrane</keyword>
<name>A0A1M6BKK9_9RHOB</name>
<evidence type="ECO:0000256" key="3">
    <source>
        <dbReference type="ARBA" id="ARBA00022448"/>
    </source>
</evidence>
<keyword evidence="4 8" id="KW-1003">Cell membrane</keyword>
<evidence type="ECO:0000256" key="6">
    <source>
        <dbReference type="ARBA" id="ARBA00022989"/>
    </source>
</evidence>
<dbReference type="RefSeq" id="WP_073248576.1">
    <property type="nucleotide sequence ID" value="NZ_FQZQ01000001.1"/>
</dbReference>
<feature type="transmembrane region" description="Helical" evidence="8">
    <location>
        <begin position="231"/>
        <end position="249"/>
    </location>
</feature>
<evidence type="ECO:0000256" key="2">
    <source>
        <dbReference type="ARBA" id="ARBA00009142"/>
    </source>
</evidence>
<dbReference type="Pfam" id="PF01925">
    <property type="entry name" value="TauE"/>
    <property type="match status" value="1"/>
</dbReference>
<feature type="transmembrane region" description="Helical" evidence="8">
    <location>
        <begin position="107"/>
        <end position="125"/>
    </location>
</feature>
<evidence type="ECO:0000256" key="5">
    <source>
        <dbReference type="ARBA" id="ARBA00022692"/>
    </source>
</evidence>
<proteinExistence type="inferred from homology"/>
<dbReference type="AlphaFoldDB" id="A0A1M6BKK9"/>
<dbReference type="Proteomes" id="UP000183982">
    <property type="component" value="Unassembled WGS sequence"/>
</dbReference>
<dbReference type="EMBL" id="FQZQ01000001">
    <property type="protein sequence ID" value="SHI49320.1"/>
    <property type="molecule type" value="Genomic_DNA"/>
</dbReference>
<feature type="transmembrane region" description="Helical" evidence="8">
    <location>
        <begin position="179"/>
        <end position="199"/>
    </location>
</feature>
<feature type="transmembrane region" description="Helical" evidence="8">
    <location>
        <begin position="137"/>
        <end position="159"/>
    </location>
</feature>
<organism evidence="9 10">
    <name type="scientific">Shimia gijangensis</name>
    <dbReference type="NCBI Taxonomy" id="1470563"/>
    <lineage>
        <taxon>Bacteria</taxon>
        <taxon>Pseudomonadati</taxon>
        <taxon>Pseudomonadota</taxon>
        <taxon>Alphaproteobacteria</taxon>
        <taxon>Rhodobacterales</taxon>
        <taxon>Roseobacteraceae</taxon>
    </lineage>
</organism>